<dbReference type="InterPro" id="IPR043519">
    <property type="entry name" value="NT_sf"/>
</dbReference>
<keyword evidence="4" id="KW-0547">Nucleotide-binding</keyword>
<evidence type="ECO:0000256" key="4">
    <source>
        <dbReference type="ARBA" id="ARBA00023134"/>
    </source>
</evidence>
<comment type="catalytic activity">
    <reaction evidence="8">
        <text>GTP + ATP = guanosine 3'-diphosphate 5'-triphosphate + AMP</text>
        <dbReference type="Rhea" id="RHEA:22088"/>
        <dbReference type="ChEBI" id="CHEBI:30616"/>
        <dbReference type="ChEBI" id="CHEBI:37565"/>
        <dbReference type="ChEBI" id="CHEBI:142410"/>
        <dbReference type="ChEBI" id="CHEBI:456215"/>
        <dbReference type="EC" id="2.7.6.5"/>
    </reaction>
</comment>
<dbReference type="SUPFAM" id="SSF109604">
    <property type="entry name" value="HD-domain/PDEase-like"/>
    <property type="match status" value="1"/>
</dbReference>
<dbReference type="CDD" id="cd04876">
    <property type="entry name" value="ACT_RelA-SpoT"/>
    <property type="match status" value="1"/>
</dbReference>
<feature type="domain" description="HD" evidence="11">
    <location>
        <begin position="50"/>
        <end position="149"/>
    </location>
</feature>
<dbReference type="FunFam" id="3.10.20.30:FF:000002">
    <property type="entry name" value="GTP pyrophosphokinase (RelA/SpoT)"/>
    <property type="match status" value="1"/>
</dbReference>
<dbReference type="GO" id="GO:0015969">
    <property type="term" value="P:guanosine tetraphosphate metabolic process"/>
    <property type="evidence" value="ECO:0007669"/>
    <property type="project" value="InterPro"/>
</dbReference>
<dbReference type="PROSITE" id="PS51880">
    <property type="entry name" value="TGS"/>
    <property type="match status" value="1"/>
</dbReference>
<evidence type="ECO:0000259" key="10">
    <source>
        <dbReference type="PROSITE" id="PS51671"/>
    </source>
</evidence>
<dbReference type="SMART" id="SM00471">
    <property type="entry name" value="HDc"/>
    <property type="match status" value="1"/>
</dbReference>
<dbReference type="InterPro" id="IPR004095">
    <property type="entry name" value="TGS"/>
</dbReference>
<dbReference type="InterPro" id="IPR012675">
    <property type="entry name" value="Beta-grasp_dom_sf"/>
</dbReference>
<evidence type="ECO:0000256" key="9">
    <source>
        <dbReference type="RuleBase" id="RU003847"/>
    </source>
</evidence>
<dbReference type="RefSeq" id="WP_280615942.1">
    <property type="nucleotide sequence ID" value="NZ_JAROYP010000002.1"/>
</dbReference>
<evidence type="ECO:0000256" key="5">
    <source>
        <dbReference type="ARBA" id="ARBA00029754"/>
    </source>
</evidence>
<dbReference type="SUPFAM" id="SSF81301">
    <property type="entry name" value="Nucleotidyltransferase"/>
    <property type="match status" value="1"/>
</dbReference>
<dbReference type="Pfam" id="PF19296">
    <property type="entry name" value="RelA_AH_RIS"/>
    <property type="match status" value="1"/>
</dbReference>
<accession>A0AAW6SPV7</accession>
<dbReference type="CDD" id="cd00077">
    <property type="entry name" value="HDc"/>
    <property type="match status" value="1"/>
</dbReference>
<dbReference type="SUPFAM" id="SSF55021">
    <property type="entry name" value="ACT-like"/>
    <property type="match status" value="1"/>
</dbReference>
<dbReference type="PROSITE" id="PS51831">
    <property type="entry name" value="HD"/>
    <property type="match status" value="1"/>
</dbReference>
<evidence type="ECO:0000313" key="14">
    <source>
        <dbReference type="Proteomes" id="UP001159179"/>
    </source>
</evidence>
<evidence type="ECO:0000256" key="6">
    <source>
        <dbReference type="ARBA" id="ARBA00032407"/>
    </source>
</evidence>
<dbReference type="InterPro" id="IPR045865">
    <property type="entry name" value="ACT-like_dom_sf"/>
</dbReference>
<comment type="pathway">
    <text evidence="1">Purine metabolism; ppGpp biosynthesis; ppGpp from GTP: step 1/2.</text>
</comment>
<evidence type="ECO:0000256" key="8">
    <source>
        <dbReference type="ARBA" id="ARBA00048244"/>
    </source>
</evidence>
<keyword evidence="4" id="KW-0342">GTP-binding</keyword>
<comment type="similarity">
    <text evidence="9">Belongs to the relA/spoT family.</text>
</comment>
<dbReference type="GO" id="GO:0008728">
    <property type="term" value="F:GTP diphosphokinase activity"/>
    <property type="evidence" value="ECO:0007669"/>
    <property type="project" value="UniProtKB-EC"/>
</dbReference>
<evidence type="ECO:0000256" key="1">
    <source>
        <dbReference type="ARBA" id="ARBA00004976"/>
    </source>
</evidence>
<evidence type="ECO:0000259" key="11">
    <source>
        <dbReference type="PROSITE" id="PS51831"/>
    </source>
</evidence>
<dbReference type="EMBL" id="JAROYP010000002">
    <property type="protein sequence ID" value="MDH5160248.1"/>
    <property type="molecule type" value="Genomic_DNA"/>
</dbReference>
<dbReference type="PROSITE" id="PS51671">
    <property type="entry name" value="ACT"/>
    <property type="match status" value="1"/>
</dbReference>
<evidence type="ECO:0000256" key="2">
    <source>
        <dbReference type="ARBA" id="ARBA00013251"/>
    </source>
</evidence>
<evidence type="ECO:0000313" key="13">
    <source>
        <dbReference type="EMBL" id="MDH5160248.1"/>
    </source>
</evidence>
<proteinExistence type="inferred from homology"/>
<dbReference type="PANTHER" id="PTHR21262:SF31">
    <property type="entry name" value="GTP PYROPHOSPHOKINASE"/>
    <property type="match status" value="1"/>
</dbReference>
<dbReference type="CDD" id="cd05399">
    <property type="entry name" value="NT_Rel-Spo_like"/>
    <property type="match status" value="1"/>
</dbReference>
<sequence length="729" mass="83888">MAKDQIMSAEQVIDRTTKYLNEEHVALVRKAYEFAADAHKEQYRKSGEPYIIHPVQVAGILADLEMDPSTVAAGFLHDVVEDTAVTLEELCEAFNEEVAMLVDGVTKLGKIKYKSHEEQQAENHRKMFVAMAQDIRVILIKLADRLHNMRTLKHLPVEKQRRIANETIEIFAPLAHRLGISKIKWELEDTALRYLNPQQYYRIVNLMKKKRAEREQYLDDVIQEVNERLEDVSIKAEISGRPKHIYSIYRKMVLQHKQFNEIYDLLAVRIIVNSIKDCYAVLGIIHTCWKPMPGRFKDYIAMPKPNMYQSLHTTVIGPKGDPLEVQIRTIEMHRISEYGVAAHWAYKEGKVVNNQTSFEKKLSWFREILEFQNESENAEEFMESLKIDLFSDMVFVFTPKGDVIELASGSVPIDFAYRVHSEIGNKTIGAKVNGKMVTLDYKLKTGDIVEILTSKHSYGPSQDWVKMAQTTQAKNKIRQFFKRQRKEENIVKGKELVEKEIKNLNFDLKEILTVENIKRVSEKFNFSNEDDMYAAVGYNGITALQIANRLTEKLRRKRDQEEAVNEIVADMKAPAKPKKRDTGVTVKGIDNLLIRLSRCCNPVPGDEIVGFITKGRGVSVHRTDCPNVTSEELQNRLIEVEWESDTTVSKEYNVEIEISGYDRRGLLNEVLQTVNETKTNITAVSGRSDRNKMATIIMSISIQNISHLHKVVERIKQIPDIYSVRRIMS</sequence>
<dbReference type="InterPro" id="IPR045600">
    <property type="entry name" value="RelA/SpoT_AH_RIS"/>
</dbReference>
<dbReference type="EC" id="2.7.6.5" evidence="2"/>
<dbReference type="Gene3D" id="3.10.20.30">
    <property type="match status" value="1"/>
</dbReference>
<dbReference type="FunFam" id="1.10.3210.10:FF:000001">
    <property type="entry name" value="GTP pyrophosphokinase RelA"/>
    <property type="match status" value="1"/>
</dbReference>
<dbReference type="Pfam" id="PF13291">
    <property type="entry name" value="ACT_4"/>
    <property type="match status" value="1"/>
</dbReference>
<dbReference type="InterPro" id="IPR004811">
    <property type="entry name" value="RelA/Spo_fam"/>
</dbReference>
<dbReference type="GO" id="GO:0005886">
    <property type="term" value="C:plasma membrane"/>
    <property type="evidence" value="ECO:0007669"/>
    <property type="project" value="TreeGrafter"/>
</dbReference>
<dbReference type="Gene3D" id="3.30.460.10">
    <property type="entry name" value="Beta Polymerase, domain 2"/>
    <property type="match status" value="1"/>
</dbReference>
<comment type="caution">
    <text evidence="13">The sequence shown here is derived from an EMBL/GenBank/DDBJ whole genome shotgun (WGS) entry which is preliminary data.</text>
</comment>
<protein>
    <recommendedName>
        <fullName evidence="3">GTP pyrophosphokinase</fullName>
        <ecNumber evidence="2">2.7.6.5</ecNumber>
    </recommendedName>
    <alternativeName>
        <fullName evidence="6">(p)ppGpp synthase</fullName>
    </alternativeName>
    <alternativeName>
        <fullName evidence="5">ATP:GTP 3'-pyrophosphotransferase</fullName>
    </alternativeName>
    <alternativeName>
        <fullName evidence="7">ppGpp synthase I</fullName>
    </alternativeName>
</protein>
<dbReference type="InterPro" id="IPR012676">
    <property type="entry name" value="TGS-like"/>
</dbReference>
<dbReference type="NCBIfam" id="TIGR00691">
    <property type="entry name" value="spoT_relA"/>
    <property type="match status" value="1"/>
</dbReference>
<dbReference type="GO" id="GO:0005525">
    <property type="term" value="F:GTP binding"/>
    <property type="evidence" value="ECO:0007669"/>
    <property type="project" value="UniProtKB-KW"/>
</dbReference>
<organism evidence="13 14">
    <name type="scientific">Heyndrickxia oleronia</name>
    <dbReference type="NCBI Taxonomy" id="38875"/>
    <lineage>
        <taxon>Bacteria</taxon>
        <taxon>Bacillati</taxon>
        <taxon>Bacillota</taxon>
        <taxon>Bacilli</taxon>
        <taxon>Bacillales</taxon>
        <taxon>Bacillaceae</taxon>
        <taxon>Heyndrickxia</taxon>
    </lineage>
</organism>
<feature type="domain" description="TGS" evidence="12">
    <location>
        <begin position="392"/>
        <end position="453"/>
    </location>
</feature>
<dbReference type="Gene3D" id="3.30.70.260">
    <property type="match status" value="1"/>
</dbReference>
<dbReference type="SMART" id="SM00954">
    <property type="entry name" value="RelA_SpoT"/>
    <property type="match status" value="1"/>
</dbReference>
<dbReference type="InterPro" id="IPR033655">
    <property type="entry name" value="TGS_RelA/SpoT"/>
</dbReference>
<reference evidence="13" key="1">
    <citation type="submission" date="2023-03" db="EMBL/GenBank/DDBJ databases">
        <title>Bacterial isolates from washroom surfaces on a university campus.</title>
        <authorList>
            <person name="Holman D.B."/>
            <person name="Gzyl K.E."/>
            <person name="Taheri A.E."/>
        </authorList>
    </citation>
    <scope>NUCLEOTIDE SEQUENCE</scope>
    <source>
        <strain evidence="13">RD03</strain>
    </source>
</reference>
<dbReference type="Pfam" id="PF04607">
    <property type="entry name" value="RelA_SpoT"/>
    <property type="match status" value="1"/>
</dbReference>
<dbReference type="CDD" id="cd01668">
    <property type="entry name" value="TGS_RSH"/>
    <property type="match status" value="1"/>
</dbReference>
<comment type="function">
    <text evidence="9">In eubacteria ppGpp (guanosine 3'-diphosphate 5'-diphosphate) is a mediator of the stringent response that coordinates a variety of cellular activities in response to changes in nutritional abundance.</text>
</comment>
<gene>
    <name evidence="13" type="ORF">P5X88_04815</name>
</gene>
<dbReference type="AlphaFoldDB" id="A0AAW6SPV7"/>
<evidence type="ECO:0000256" key="7">
    <source>
        <dbReference type="ARBA" id="ARBA00033308"/>
    </source>
</evidence>
<dbReference type="InterPro" id="IPR002912">
    <property type="entry name" value="ACT_dom"/>
</dbReference>
<dbReference type="InterPro" id="IPR007685">
    <property type="entry name" value="RelA_SpoT"/>
</dbReference>
<name>A0AAW6SPV7_9BACI</name>
<dbReference type="Pfam" id="PF13328">
    <property type="entry name" value="HD_4"/>
    <property type="match status" value="1"/>
</dbReference>
<feature type="domain" description="ACT" evidence="10">
    <location>
        <begin position="655"/>
        <end position="729"/>
    </location>
</feature>
<evidence type="ECO:0000259" key="12">
    <source>
        <dbReference type="PROSITE" id="PS51880"/>
    </source>
</evidence>
<evidence type="ECO:0000256" key="3">
    <source>
        <dbReference type="ARBA" id="ARBA00019852"/>
    </source>
</evidence>
<dbReference type="InterPro" id="IPR003607">
    <property type="entry name" value="HD/PDEase_dom"/>
</dbReference>
<dbReference type="PANTHER" id="PTHR21262">
    <property type="entry name" value="GUANOSINE-3',5'-BIS DIPHOSPHATE 3'-PYROPHOSPHOHYDROLASE"/>
    <property type="match status" value="1"/>
</dbReference>
<dbReference type="Gene3D" id="1.10.3210.10">
    <property type="entry name" value="Hypothetical protein af1432"/>
    <property type="match status" value="1"/>
</dbReference>
<dbReference type="InterPro" id="IPR006674">
    <property type="entry name" value="HD_domain"/>
</dbReference>
<dbReference type="Pfam" id="PF02824">
    <property type="entry name" value="TGS"/>
    <property type="match status" value="1"/>
</dbReference>
<dbReference type="SUPFAM" id="SSF81271">
    <property type="entry name" value="TGS-like"/>
    <property type="match status" value="1"/>
</dbReference>
<dbReference type="Proteomes" id="UP001159179">
    <property type="component" value="Unassembled WGS sequence"/>
</dbReference>
<dbReference type="FunFam" id="3.30.460.10:FF:000001">
    <property type="entry name" value="GTP pyrophosphokinase RelA"/>
    <property type="match status" value="1"/>
</dbReference>